<dbReference type="AlphaFoldDB" id="A0A7R8W8F8"/>
<sequence>MARNQLRPLQQMAYQKRMKTYFVKEKLMVEEAPFRYDNLEGKVFAEEDGSKVYVNALNDAMNILKNRKRNENSPLGIDVPESKRPSRLHPGHPALLTMDPETFLELANQVTKLKMFPYFDIAHSAITVLYLREDLGPRALEFSRKHPLACYVSAMLQIFAGGIIASALLGEPMLGPFKNSGQLMIATAVWYFIFYMPFDIGYKITKVLPIKVVLAAMKEIYRCKKVHDGVTHAAKIYPQGILAMIVIGTVKGNGGGFIKIIDRLVRGVWTPAAMEFLVPSFPTKACLTAATIFVLDKRTELISAPHSLVYFGIVIFFVYFKLSSLLLHIHDPFVPFENLVCMFFFGGIWDTVARLAGRKSATEETNGKMETKSDVAKKKE</sequence>
<keyword evidence="3" id="KW-0813">Transport</keyword>
<dbReference type="OrthoDB" id="195817at2759"/>
<evidence type="ECO:0000256" key="7">
    <source>
        <dbReference type="ARBA" id="ARBA00022958"/>
    </source>
</evidence>
<evidence type="ECO:0000256" key="1">
    <source>
        <dbReference type="ARBA" id="ARBA00004127"/>
    </source>
</evidence>
<evidence type="ECO:0000256" key="11">
    <source>
        <dbReference type="ARBA" id="ARBA00023303"/>
    </source>
</evidence>
<evidence type="ECO:0000256" key="4">
    <source>
        <dbReference type="ARBA" id="ARBA00022538"/>
    </source>
</evidence>
<gene>
    <name evidence="12" type="ORF">CTOB1V02_LOCUS4792</name>
</gene>
<dbReference type="PANTHER" id="PTHR12454">
    <property type="entry name" value="TRIMERIC INTRACELLULAR CATION CHANNEL"/>
    <property type="match status" value="1"/>
</dbReference>
<evidence type="ECO:0000313" key="12">
    <source>
        <dbReference type="EMBL" id="CAD7226878.1"/>
    </source>
</evidence>
<keyword evidence="9" id="KW-0406">Ion transport</keyword>
<keyword evidence="7" id="KW-0630">Potassium</keyword>
<evidence type="ECO:0000256" key="3">
    <source>
        <dbReference type="ARBA" id="ARBA00022448"/>
    </source>
</evidence>
<evidence type="ECO:0000256" key="9">
    <source>
        <dbReference type="ARBA" id="ARBA00023065"/>
    </source>
</evidence>
<keyword evidence="11" id="KW-0407">Ion channel</keyword>
<proteinExistence type="inferred from homology"/>
<keyword evidence="10" id="KW-0472">Membrane</keyword>
<dbReference type="EMBL" id="OB660961">
    <property type="protein sequence ID" value="CAD7226878.1"/>
    <property type="molecule type" value="Genomic_DNA"/>
</dbReference>
<accession>A0A7R8W8F8</accession>
<dbReference type="Pfam" id="PF05197">
    <property type="entry name" value="TRIC"/>
    <property type="match status" value="1"/>
</dbReference>
<dbReference type="GO" id="GO:0005267">
    <property type="term" value="F:potassium channel activity"/>
    <property type="evidence" value="ECO:0007669"/>
    <property type="project" value="UniProtKB-KW"/>
</dbReference>
<protein>
    <submittedName>
        <fullName evidence="12">Uncharacterized protein</fullName>
    </submittedName>
</protein>
<reference evidence="12" key="1">
    <citation type="submission" date="2020-11" db="EMBL/GenBank/DDBJ databases">
        <authorList>
            <person name="Tran Van P."/>
        </authorList>
    </citation>
    <scope>NUCLEOTIDE SEQUENCE</scope>
</reference>
<evidence type="ECO:0000256" key="5">
    <source>
        <dbReference type="ARBA" id="ARBA00022692"/>
    </source>
</evidence>
<comment type="similarity">
    <text evidence="2">Belongs to the TMEM38 family.</text>
</comment>
<dbReference type="GO" id="GO:0016020">
    <property type="term" value="C:membrane"/>
    <property type="evidence" value="ECO:0007669"/>
    <property type="project" value="InterPro"/>
</dbReference>
<organism evidence="12">
    <name type="scientific">Cyprideis torosa</name>
    <dbReference type="NCBI Taxonomy" id="163714"/>
    <lineage>
        <taxon>Eukaryota</taxon>
        <taxon>Metazoa</taxon>
        <taxon>Ecdysozoa</taxon>
        <taxon>Arthropoda</taxon>
        <taxon>Crustacea</taxon>
        <taxon>Oligostraca</taxon>
        <taxon>Ostracoda</taxon>
        <taxon>Podocopa</taxon>
        <taxon>Podocopida</taxon>
        <taxon>Cytherocopina</taxon>
        <taxon>Cytheroidea</taxon>
        <taxon>Cytherideidae</taxon>
        <taxon>Cyprideis</taxon>
    </lineage>
</organism>
<keyword evidence="4" id="KW-0633">Potassium transport</keyword>
<dbReference type="GO" id="GO:0012505">
    <property type="term" value="C:endomembrane system"/>
    <property type="evidence" value="ECO:0007669"/>
    <property type="project" value="UniProtKB-SubCell"/>
</dbReference>
<comment type="subcellular location">
    <subcellularLocation>
        <location evidence="1">Endomembrane system</location>
        <topology evidence="1">Multi-pass membrane protein</topology>
    </subcellularLocation>
</comment>
<name>A0A7R8W8F8_9CRUS</name>
<evidence type="ECO:0000256" key="2">
    <source>
        <dbReference type="ARBA" id="ARBA00005766"/>
    </source>
</evidence>
<dbReference type="PANTHER" id="PTHR12454:SF11">
    <property type="entry name" value="GH25683P"/>
    <property type="match status" value="1"/>
</dbReference>
<evidence type="ECO:0000256" key="8">
    <source>
        <dbReference type="ARBA" id="ARBA00022989"/>
    </source>
</evidence>
<dbReference type="GO" id="GO:0042802">
    <property type="term" value="F:identical protein binding"/>
    <property type="evidence" value="ECO:0007669"/>
    <property type="project" value="InterPro"/>
</dbReference>
<evidence type="ECO:0000256" key="6">
    <source>
        <dbReference type="ARBA" id="ARBA00022826"/>
    </source>
</evidence>
<evidence type="ECO:0000256" key="10">
    <source>
        <dbReference type="ARBA" id="ARBA00023136"/>
    </source>
</evidence>
<keyword evidence="8" id="KW-1133">Transmembrane helix</keyword>
<keyword evidence="5" id="KW-0812">Transmembrane</keyword>
<dbReference type="InterPro" id="IPR007866">
    <property type="entry name" value="TRIC_channel"/>
</dbReference>
<keyword evidence="6" id="KW-0631">Potassium channel</keyword>